<sequence length="205" mass="23723">MLRNQVVYWIGGSSCAGKSTIARMYAEEHGVKLYSCDEHFDRHLKNVSSTEYPAMHKVSTMSHNEAFYAREVQEQLSLYIQSFVEDFSFVINDLAKRTDKPCVVEGNQLLPSLVSAHLGEHHKAVWIIPTERFQREQYAKRVWIHDILRNTENPKMAFNNWMSRDALFSVFVQNTASKLQLNVLQVDGSKTLKENFEYIENLFGA</sequence>
<keyword evidence="2" id="KW-1185">Reference proteome</keyword>
<dbReference type="RefSeq" id="WP_377603169.1">
    <property type="nucleotide sequence ID" value="NZ_JBHUME010000008.1"/>
</dbReference>
<dbReference type="CDD" id="cd02019">
    <property type="entry name" value="NK"/>
    <property type="match status" value="1"/>
</dbReference>
<protein>
    <submittedName>
        <fullName evidence="1">Uncharacterized protein</fullName>
    </submittedName>
</protein>
<dbReference type="SUPFAM" id="SSF52540">
    <property type="entry name" value="P-loop containing nucleoside triphosphate hydrolases"/>
    <property type="match status" value="1"/>
</dbReference>
<dbReference type="InterPro" id="IPR027417">
    <property type="entry name" value="P-loop_NTPase"/>
</dbReference>
<name>A0ABW5PDG2_9BACL</name>
<evidence type="ECO:0000313" key="2">
    <source>
        <dbReference type="Proteomes" id="UP001597541"/>
    </source>
</evidence>
<comment type="caution">
    <text evidence="1">The sequence shown here is derived from an EMBL/GenBank/DDBJ whole genome shotgun (WGS) entry which is preliminary data.</text>
</comment>
<organism evidence="1 2">
    <name type="scientific">Paenibacillus gansuensis</name>
    <dbReference type="NCBI Taxonomy" id="306542"/>
    <lineage>
        <taxon>Bacteria</taxon>
        <taxon>Bacillati</taxon>
        <taxon>Bacillota</taxon>
        <taxon>Bacilli</taxon>
        <taxon>Bacillales</taxon>
        <taxon>Paenibacillaceae</taxon>
        <taxon>Paenibacillus</taxon>
    </lineage>
</organism>
<accession>A0ABW5PDG2</accession>
<dbReference type="Gene3D" id="3.40.50.300">
    <property type="entry name" value="P-loop containing nucleotide triphosphate hydrolases"/>
    <property type="match status" value="1"/>
</dbReference>
<dbReference type="EMBL" id="JBHUME010000008">
    <property type="protein sequence ID" value="MFD2613164.1"/>
    <property type="molecule type" value="Genomic_DNA"/>
</dbReference>
<proteinExistence type="predicted"/>
<dbReference type="PROSITE" id="PS51257">
    <property type="entry name" value="PROKAR_LIPOPROTEIN"/>
    <property type="match status" value="1"/>
</dbReference>
<evidence type="ECO:0000313" key="1">
    <source>
        <dbReference type="EMBL" id="MFD2613164.1"/>
    </source>
</evidence>
<dbReference type="Proteomes" id="UP001597541">
    <property type="component" value="Unassembled WGS sequence"/>
</dbReference>
<gene>
    <name evidence="1" type="ORF">ACFSUF_12085</name>
</gene>
<reference evidence="2" key="1">
    <citation type="journal article" date="2019" name="Int. J. Syst. Evol. Microbiol.">
        <title>The Global Catalogue of Microorganisms (GCM) 10K type strain sequencing project: providing services to taxonomists for standard genome sequencing and annotation.</title>
        <authorList>
            <consortium name="The Broad Institute Genomics Platform"/>
            <consortium name="The Broad Institute Genome Sequencing Center for Infectious Disease"/>
            <person name="Wu L."/>
            <person name="Ma J."/>
        </authorList>
    </citation>
    <scope>NUCLEOTIDE SEQUENCE [LARGE SCALE GENOMIC DNA]</scope>
    <source>
        <strain evidence="2">KCTC 3950</strain>
    </source>
</reference>